<dbReference type="Proteomes" id="UP000027222">
    <property type="component" value="Unassembled WGS sequence"/>
</dbReference>
<dbReference type="HOGENOM" id="CLU_1610873_0_0_1"/>
<keyword evidence="2" id="KW-1185">Reference proteome</keyword>
<reference evidence="2" key="1">
    <citation type="journal article" date="2014" name="Proc. Natl. Acad. Sci. U.S.A.">
        <title>Extensive sampling of basidiomycete genomes demonstrates inadequacy of the white-rot/brown-rot paradigm for wood decay fungi.</title>
        <authorList>
            <person name="Riley R."/>
            <person name="Salamov A.A."/>
            <person name="Brown D.W."/>
            <person name="Nagy L.G."/>
            <person name="Floudas D."/>
            <person name="Held B.W."/>
            <person name="Levasseur A."/>
            <person name="Lombard V."/>
            <person name="Morin E."/>
            <person name="Otillar R."/>
            <person name="Lindquist E.A."/>
            <person name="Sun H."/>
            <person name="LaButti K.M."/>
            <person name="Schmutz J."/>
            <person name="Jabbour D."/>
            <person name="Luo H."/>
            <person name="Baker S.E."/>
            <person name="Pisabarro A.G."/>
            <person name="Walton J.D."/>
            <person name="Blanchette R.A."/>
            <person name="Henrissat B."/>
            <person name="Martin F."/>
            <person name="Cullen D."/>
            <person name="Hibbett D.S."/>
            <person name="Grigoriev I.V."/>
        </authorList>
    </citation>
    <scope>NUCLEOTIDE SEQUENCE [LARGE SCALE GENOMIC DNA]</scope>
    <source>
        <strain evidence="2">CBS 339.88</strain>
    </source>
</reference>
<organism evidence="1 2">
    <name type="scientific">Galerina marginata (strain CBS 339.88)</name>
    <dbReference type="NCBI Taxonomy" id="685588"/>
    <lineage>
        <taxon>Eukaryota</taxon>
        <taxon>Fungi</taxon>
        <taxon>Dikarya</taxon>
        <taxon>Basidiomycota</taxon>
        <taxon>Agaricomycotina</taxon>
        <taxon>Agaricomycetes</taxon>
        <taxon>Agaricomycetidae</taxon>
        <taxon>Agaricales</taxon>
        <taxon>Agaricineae</taxon>
        <taxon>Strophariaceae</taxon>
        <taxon>Galerina</taxon>
    </lineage>
</organism>
<dbReference type="EMBL" id="KL142371">
    <property type="protein sequence ID" value="KDR81329.1"/>
    <property type="molecule type" value="Genomic_DNA"/>
</dbReference>
<evidence type="ECO:0000313" key="2">
    <source>
        <dbReference type="Proteomes" id="UP000027222"/>
    </source>
</evidence>
<evidence type="ECO:0000313" key="1">
    <source>
        <dbReference type="EMBL" id="KDR81329.1"/>
    </source>
</evidence>
<accession>A0A067TN41</accession>
<protein>
    <submittedName>
        <fullName evidence="1">Uncharacterized protein</fullName>
    </submittedName>
</protein>
<sequence length="165" mass="18542">MSLLACPFSAWNSESYPMTSIRDTELTSLPACLPTFDMNRRNATHAPHFRRRPLSEEMEKLVLSTFFKAGHQIASSDRPSFVPNPKWIYAALSTLTHHSRARAIIFSSRNIPQNSVNAETRPPYSTVHDISPDSCLGHPCESKSQLKTSLPLPLAPVVPYNSFFR</sequence>
<proteinExistence type="predicted"/>
<gene>
    <name evidence="1" type="ORF">GALMADRAFT_136336</name>
</gene>
<name>A0A067TN41_GALM3</name>
<dbReference type="AlphaFoldDB" id="A0A067TN41"/>